<protein>
    <recommendedName>
        <fullName evidence="9">Host cell factor Kelch-repeats domain-containing protein</fullName>
    </recommendedName>
</protein>
<dbReference type="AlphaFoldDB" id="T1HZH6"/>
<dbReference type="GO" id="GO:0006338">
    <property type="term" value="P:chromatin remodeling"/>
    <property type="evidence" value="ECO:0007669"/>
    <property type="project" value="TreeGrafter"/>
</dbReference>
<sequence>MATPMLKWKRVADTSGFQPRPRHGHRAVAIKDLMVVFGGGNEGIVDELHVYNTATNQWFIPSMKGDIPPGCAAYGFVVDNTRILVFGGMVEYGKYSNELYELQASRWEWKRLRPRMPKYAPPPCPRLGHSFTLIGNKVYLFGGLANDCDDARGNNVPRYLNDLYTLELKSPGTTIWDAPNTYGPVPPARESHTAVAYYDENGNAKLIIYGGMSGCRLGDLWILDISSMTWSKPDVGGTQPLPRSLHTACVVSDKMYVFGGWVPLVLDDLKVSTHEKEWKCTNQLACLNLSEMKWEDLTMDCAEENVPRARAGHCAVVVNCRIYIWSGRDGYRKRRRSCGTEKRILAFSKGIERCIKINVAMKSSTFVSRDRCCTQVCCKDLWYLEVDKPSVMGRVQLVKATTNALEVCWNSVPCADAYMLQIQKYDVPLTPSIGHIPAITQRAQPPKATIGISKLPTQAATTTRPATPRPVIRPVLRPVLKQVRTAVPRPMITAVAGDVAEVAAGNTGSLTLSPRMSTPASSPPARGIIKTPTTPKSQILVQKPVSQGQIVTLVKTSQGMTVAQMPKVSLIQSKPGTTTSPVTKGIPQGATIVKLVSANANQGGNAKMLTTMKTVPSNMLTVGKPVNQGHKQQTIIINKPPGLRMPSGQQYIVVTSGSPIRPVQTITTTQNSEKERAIFDWDSKELIDVSTFEEELEANTRATIEALDRNWEVGLKTAVSPMSGGRQVIDKQDVLNKLWLEECDDPMLSSVTEVCTTSPLDECCKQKDVIDTVDLEELERSMDNYNKVITKEETKKKKKTCKRREKHHALKSRYKEKKYGFLSRLGATLKDGPGEEILAFGKKRTCGSKVSDDSVVIKEVINGEDKNVESLHTEKIRL</sequence>
<dbReference type="Pfam" id="PF13854">
    <property type="entry name" value="Kelch_HCF"/>
    <property type="match status" value="1"/>
</dbReference>
<evidence type="ECO:0000256" key="2">
    <source>
        <dbReference type="ARBA" id="ARBA00022441"/>
    </source>
</evidence>
<evidence type="ECO:0000256" key="7">
    <source>
        <dbReference type="ARBA" id="ARBA00023306"/>
    </source>
</evidence>
<keyword evidence="7" id="KW-0131">Cell cycle</keyword>
<dbReference type="Gene3D" id="6.10.250.2590">
    <property type="match status" value="1"/>
</dbReference>
<dbReference type="EMBL" id="ACPB03006013">
    <property type="status" value="NOT_ANNOTATED_CDS"/>
    <property type="molecule type" value="Genomic_DNA"/>
</dbReference>
<dbReference type="Gene3D" id="2.120.10.80">
    <property type="entry name" value="Kelch-type beta propeller"/>
    <property type="match status" value="2"/>
</dbReference>
<dbReference type="FunFam" id="2.120.10.80:FF:000015">
    <property type="entry name" value="host cell factor 1 isoform X1"/>
    <property type="match status" value="1"/>
</dbReference>
<dbReference type="Proteomes" id="UP000015103">
    <property type="component" value="Unassembled WGS sequence"/>
</dbReference>
<evidence type="ECO:0000256" key="4">
    <source>
        <dbReference type="ARBA" id="ARBA00022737"/>
    </source>
</evidence>
<accession>T1HZH6</accession>
<keyword evidence="3" id="KW-0597">Phosphoprotein</keyword>
<dbReference type="InterPro" id="IPR015915">
    <property type="entry name" value="Kelch-typ_b-propeller"/>
</dbReference>
<dbReference type="STRING" id="13249.T1HZH6"/>
<evidence type="ECO:0000259" key="9">
    <source>
        <dbReference type="Pfam" id="PF13854"/>
    </source>
</evidence>
<keyword evidence="11" id="KW-1185">Reference proteome</keyword>
<evidence type="ECO:0000256" key="5">
    <source>
        <dbReference type="ARBA" id="ARBA00022813"/>
    </source>
</evidence>
<dbReference type="EnsemblMetazoa" id="RPRC009446-RA">
    <property type="protein sequence ID" value="RPRC009446-PA"/>
    <property type="gene ID" value="RPRC009446"/>
</dbReference>
<dbReference type="FunFam" id="2.120.10.80:FF:000008">
    <property type="entry name" value="host cell factor 1 isoform X1"/>
    <property type="match status" value="1"/>
</dbReference>
<dbReference type="eggNOG" id="KOG4152">
    <property type="taxonomic scope" value="Eukaryota"/>
</dbReference>
<feature type="domain" description="Host cell factor Kelch-repeats" evidence="9">
    <location>
        <begin position="7"/>
        <end position="334"/>
    </location>
</feature>
<keyword evidence="6" id="KW-0539">Nucleus</keyword>
<comment type="subcellular location">
    <subcellularLocation>
        <location evidence="1">Nucleus</location>
    </subcellularLocation>
</comment>
<name>T1HZH6_RHOPR</name>
<organism evidence="10 11">
    <name type="scientific">Rhodnius prolixus</name>
    <name type="common">Triatomid bug</name>
    <dbReference type="NCBI Taxonomy" id="13249"/>
    <lineage>
        <taxon>Eukaryota</taxon>
        <taxon>Metazoa</taxon>
        <taxon>Ecdysozoa</taxon>
        <taxon>Arthropoda</taxon>
        <taxon>Hexapoda</taxon>
        <taxon>Insecta</taxon>
        <taxon>Pterygota</taxon>
        <taxon>Neoptera</taxon>
        <taxon>Paraneoptera</taxon>
        <taxon>Hemiptera</taxon>
        <taxon>Heteroptera</taxon>
        <taxon>Panheteroptera</taxon>
        <taxon>Cimicomorpha</taxon>
        <taxon>Reduviidae</taxon>
        <taxon>Triatominae</taxon>
        <taxon>Rhodnius</taxon>
    </lineage>
</organism>
<dbReference type="GO" id="GO:0035097">
    <property type="term" value="C:histone methyltransferase complex"/>
    <property type="evidence" value="ECO:0007669"/>
    <property type="project" value="TreeGrafter"/>
</dbReference>
<evidence type="ECO:0000313" key="10">
    <source>
        <dbReference type="EnsemblMetazoa" id="RPRC009446-PA"/>
    </source>
</evidence>
<dbReference type="GO" id="GO:0003713">
    <property type="term" value="F:transcription coactivator activity"/>
    <property type="evidence" value="ECO:0007669"/>
    <property type="project" value="TreeGrafter"/>
</dbReference>
<dbReference type="PANTHER" id="PTHR46003">
    <property type="entry name" value="HOST CELL FACTOR"/>
    <property type="match status" value="1"/>
</dbReference>
<keyword evidence="4" id="KW-0677">Repeat</keyword>
<proteinExistence type="predicted"/>
<evidence type="ECO:0000256" key="3">
    <source>
        <dbReference type="ARBA" id="ARBA00022553"/>
    </source>
</evidence>
<dbReference type="InParanoid" id="T1HZH6"/>
<dbReference type="VEuPathDB" id="VectorBase:RPRC009446"/>
<evidence type="ECO:0000256" key="1">
    <source>
        <dbReference type="ARBA" id="ARBA00004123"/>
    </source>
</evidence>
<dbReference type="OMA" id="WILDISS"/>
<feature type="compositionally biased region" description="Polar residues" evidence="8">
    <location>
        <begin position="510"/>
        <end position="520"/>
    </location>
</feature>
<dbReference type="InterPro" id="IPR043536">
    <property type="entry name" value="HCF1/2"/>
</dbReference>
<keyword evidence="5" id="KW-0068">Autocatalytic cleavage</keyword>
<feature type="region of interest" description="Disordered" evidence="8">
    <location>
        <begin position="510"/>
        <end position="531"/>
    </location>
</feature>
<evidence type="ECO:0000256" key="6">
    <source>
        <dbReference type="ARBA" id="ARBA00023242"/>
    </source>
</evidence>
<dbReference type="PANTHER" id="PTHR46003:SF1">
    <property type="entry name" value="HOST CELL FACTOR"/>
    <property type="match status" value="1"/>
</dbReference>
<keyword evidence="2" id="KW-0880">Kelch repeat</keyword>
<evidence type="ECO:0000256" key="8">
    <source>
        <dbReference type="SAM" id="MobiDB-lite"/>
    </source>
</evidence>
<dbReference type="InterPro" id="IPR059124">
    <property type="entry name" value="Kelch_HCF"/>
</dbReference>
<dbReference type="FunCoup" id="T1HZH6">
    <property type="interactions" value="1273"/>
</dbReference>
<reference evidence="10" key="1">
    <citation type="submission" date="2015-05" db="UniProtKB">
        <authorList>
            <consortium name="EnsemblMetazoa"/>
        </authorList>
    </citation>
    <scope>IDENTIFICATION</scope>
</reference>
<dbReference type="SUPFAM" id="SSF117281">
    <property type="entry name" value="Kelch motif"/>
    <property type="match status" value="1"/>
</dbReference>
<evidence type="ECO:0000313" key="11">
    <source>
        <dbReference type="Proteomes" id="UP000015103"/>
    </source>
</evidence>
<dbReference type="HOGENOM" id="CLU_327704_0_0_1"/>